<proteinExistence type="predicted"/>
<dbReference type="Proteomes" id="UP000233837">
    <property type="component" value="Unassembled WGS sequence"/>
</dbReference>
<reference evidence="1 2" key="1">
    <citation type="journal article" date="2016" name="Sci. Rep.">
        <title>The Dendrobium catenatum Lindl. genome sequence provides insights into polysaccharide synthase, floral development and adaptive evolution.</title>
        <authorList>
            <person name="Zhang G.Q."/>
            <person name="Xu Q."/>
            <person name="Bian C."/>
            <person name="Tsai W.C."/>
            <person name="Yeh C.M."/>
            <person name="Liu K.W."/>
            <person name="Yoshida K."/>
            <person name="Zhang L.S."/>
            <person name="Chang S.B."/>
            <person name="Chen F."/>
            <person name="Shi Y."/>
            <person name="Su Y.Y."/>
            <person name="Zhang Y.Q."/>
            <person name="Chen L.J."/>
            <person name="Yin Y."/>
            <person name="Lin M."/>
            <person name="Huang H."/>
            <person name="Deng H."/>
            <person name="Wang Z.W."/>
            <person name="Zhu S.L."/>
            <person name="Zhao X."/>
            <person name="Deng C."/>
            <person name="Niu S.C."/>
            <person name="Huang J."/>
            <person name="Wang M."/>
            <person name="Liu G.H."/>
            <person name="Yang H.J."/>
            <person name="Xiao X.J."/>
            <person name="Hsiao Y.Y."/>
            <person name="Wu W.L."/>
            <person name="Chen Y.Y."/>
            <person name="Mitsuda N."/>
            <person name="Ohme-Takagi M."/>
            <person name="Luo Y.B."/>
            <person name="Van de Peer Y."/>
            <person name="Liu Z.J."/>
        </authorList>
    </citation>
    <scope>NUCLEOTIDE SEQUENCE [LARGE SCALE GENOMIC DNA]</scope>
    <source>
        <tissue evidence="1">The whole plant</tissue>
    </source>
</reference>
<gene>
    <name evidence="1" type="ORF">MA16_Dca018043</name>
</gene>
<name>A0A2I0WRG4_9ASPA</name>
<keyword evidence="2" id="KW-1185">Reference proteome</keyword>
<accession>A0A2I0WRG4</accession>
<organism evidence="1 2">
    <name type="scientific">Dendrobium catenatum</name>
    <dbReference type="NCBI Taxonomy" id="906689"/>
    <lineage>
        <taxon>Eukaryota</taxon>
        <taxon>Viridiplantae</taxon>
        <taxon>Streptophyta</taxon>
        <taxon>Embryophyta</taxon>
        <taxon>Tracheophyta</taxon>
        <taxon>Spermatophyta</taxon>
        <taxon>Magnoliopsida</taxon>
        <taxon>Liliopsida</taxon>
        <taxon>Asparagales</taxon>
        <taxon>Orchidaceae</taxon>
        <taxon>Epidendroideae</taxon>
        <taxon>Malaxideae</taxon>
        <taxon>Dendrobiinae</taxon>
        <taxon>Dendrobium</taxon>
    </lineage>
</organism>
<protein>
    <submittedName>
        <fullName evidence="1">Uncharacterized protein</fullName>
    </submittedName>
</protein>
<evidence type="ECO:0000313" key="2">
    <source>
        <dbReference type="Proteomes" id="UP000233837"/>
    </source>
</evidence>
<dbReference type="EMBL" id="KZ502467">
    <property type="protein sequence ID" value="PKU78243.1"/>
    <property type="molecule type" value="Genomic_DNA"/>
</dbReference>
<sequence length="184" mass="20573">MELDVSKKHLSEVWIGFELNGYFQKVEFENLPIFCSHYKMHGHGVNECFRLHPQLHRDKAGSKQSQCNNGPLIENDNFPSVEIEGNNAKLVDAPLPMPIDSTPLHTSPIHIHSDSTIMDAPPIVHVNDIGTLVYRPNDCDNLENQGLTDSLSLNIANSELLVMDCLLNTNKSSNVYVALCNDHD</sequence>
<reference evidence="1 2" key="2">
    <citation type="journal article" date="2017" name="Nature">
        <title>The Apostasia genome and the evolution of orchids.</title>
        <authorList>
            <person name="Zhang G.Q."/>
            <person name="Liu K.W."/>
            <person name="Li Z."/>
            <person name="Lohaus R."/>
            <person name="Hsiao Y.Y."/>
            <person name="Niu S.C."/>
            <person name="Wang J.Y."/>
            <person name="Lin Y.C."/>
            <person name="Xu Q."/>
            <person name="Chen L.J."/>
            <person name="Yoshida K."/>
            <person name="Fujiwara S."/>
            <person name="Wang Z.W."/>
            <person name="Zhang Y.Q."/>
            <person name="Mitsuda N."/>
            <person name="Wang M."/>
            <person name="Liu G.H."/>
            <person name="Pecoraro L."/>
            <person name="Huang H.X."/>
            <person name="Xiao X.J."/>
            <person name="Lin M."/>
            <person name="Wu X.Y."/>
            <person name="Wu W.L."/>
            <person name="Chen Y.Y."/>
            <person name="Chang S.B."/>
            <person name="Sakamoto S."/>
            <person name="Ohme-Takagi M."/>
            <person name="Yagi M."/>
            <person name="Zeng S.J."/>
            <person name="Shen C.Y."/>
            <person name="Yeh C.M."/>
            <person name="Luo Y.B."/>
            <person name="Tsai W.C."/>
            <person name="Van de Peer Y."/>
            <person name="Liu Z.J."/>
        </authorList>
    </citation>
    <scope>NUCLEOTIDE SEQUENCE [LARGE SCALE GENOMIC DNA]</scope>
    <source>
        <tissue evidence="1">The whole plant</tissue>
    </source>
</reference>
<evidence type="ECO:0000313" key="1">
    <source>
        <dbReference type="EMBL" id="PKU78243.1"/>
    </source>
</evidence>
<dbReference type="AlphaFoldDB" id="A0A2I0WRG4"/>